<evidence type="ECO:0000256" key="1">
    <source>
        <dbReference type="SAM" id="MobiDB-lite"/>
    </source>
</evidence>
<feature type="region of interest" description="Disordered" evidence="1">
    <location>
        <begin position="658"/>
        <end position="803"/>
    </location>
</feature>
<dbReference type="OrthoDB" id="4151037at2759"/>
<dbReference type="GeneID" id="25293705"/>
<keyword evidence="3" id="KW-1185">Reference proteome</keyword>
<proteinExistence type="predicted"/>
<dbReference type="HOGENOM" id="CLU_350598_0_0_1"/>
<feature type="compositionally biased region" description="Basic and acidic residues" evidence="1">
    <location>
        <begin position="791"/>
        <end position="803"/>
    </location>
</feature>
<feature type="compositionally biased region" description="Polar residues" evidence="1">
    <location>
        <begin position="60"/>
        <end position="76"/>
    </location>
</feature>
<feature type="compositionally biased region" description="Polar residues" evidence="1">
    <location>
        <begin position="250"/>
        <end position="277"/>
    </location>
</feature>
<feature type="region of interest" description="Disordered" evidence="1">
    <location>
        <begin position="243"/>
        <end position="303"/>
    </location>
</feature>
<dbReference type="EMBL" id="KN847478">
    <property type="protein sequence ID" value="KIX04764.1"/>
    <property type="molecule type" value="Genomic_DNA"/>
</dbReference>
<feature type="compositionally biased region" description="Basic and acidic residues" evidence="1">
    <location>
        <begin position="467"/>
        <end position="477"/>
    </location>
</feature>
<evidence type="ECO:0000313" key="3">
    <source>
        <dbReference type="Proteomes" id="UP000053617"/>
    </source>
</evidence>
<feature type="compositionally biased region" description="Polar residues" evidence="1">
    <location>
        <begin position="659"/>
        <end position="674"/>
    </location>
</feature>
<evidence type="ECO:0000313" key="2">
    <source>
        <dbReference type="EMBL" id="KIX04764.1"/>
    </source>
</evidence>
<feature type="compositionally biased region" description="Polar residues" evidence="1">
    <location>
        <begin position="554"/>
        <end position="575"/>
    </location>
</feature>
<dbReference type="AlphaFoldDB" id="A0A0D2IG40"/>
<feature type="compositionally biased region" description="Polar residues" evidence="1">
    <location>
        <begin position="733"/>
        <end position="747"/>
    </location>
</feature>
<feature type="compositionally biased region" description="Acidic residues" evidence="1">
    <location>
        <begin position="705"/>
        <end position="719"/>
    </location>
</feature>
<sequence>MPGKYSHAVVFANYSSHGVIGPPIDPELNYFDPVRDLTPVPKQENISRPPSAPPFHSRVKSTPTKASSRQSPFVNQRVTDPQIPETQSIYDYPYSLHGVSNHNGRKVIVDSDEEPPDSGTSIKGFQPCLLKSSLRQPTSNFLFSSPFDSYARNPKLIPQPDSPDREAGLHDNANISKPIQNSRKSKAPKIEPRDDVKHFARQLYHQRHLENLPPNLAKSHAESLLSIQQFLDSSHHANNWNSADSRRSFARQSTSGNGRLTAPPTSLPGTPKTTVQKNRLDHSASRGAPSFIDSFDDDDDAVNQSSFTPAQTIAPVSMTSNKGALDQKANPLAKSLPNESIQQVQNDTLRRRRININFHHPNTRHKSTEGDGTDGMGTLPLQSQSPLHKTPSRDIKRPFLPHKSLFNTPDDQLSPLPQFQSPESMTRGTGASSLDADFSNVSDRDEDDFSSPMTNIYVHRRCYRTVDKDIPRNEPRPRISTSSSSSSCQGKKTAQIFSQPPSQEPQRQAGTRTPEPRKHTPIIQPARGPNRVKPVNPMPNFGMPSIIRGPEKSTIFNPQNTTRANQTLPSSQQRLLSKRPQRLQPSPLIDCTTRDPRRPRSQKSDKAAELLGTEPTLENWWLPNVQVTKKSEFGAEGLESVANEQNGLHAQRARLGIHNENQTESQSQRVSRTQVEAADRAMETDLDNCSISSSQKDEDMHNDYVDEDGDEDDLGEEAEAALPPPDISRYRASGSSSDADNGMQTIFQVLHAGPDAKISKHGQSRTSGGGIDRLEAMLREQEKKTKKKKDGAKGVLDRLMGRS</sequence>
<dbReference type="RefSeq" id="XP_013271900.1">
    <property type="nucleotide sequence ID" value="XM_013416446.1"/>
</dbReference>
<feature type="region of interest" description="Disordered" evidence="1">
    <location>
        <begin position="360"/>
        <end position="452"/>
    </location>
</feature>
<organism evidence="2 3">
    <name type="scientific">Rhinocladiella mackenziei CBS 650.93</name>
    <dbReference type="NCBI Taxonomy" id="1442369"/>
    <lineage>
        <taxon>Eukaryota</taxon>
        <taxon>Fungi</taxon>
        <taxon>Dikarya</taxon>
        <taxon>Ascomycota</taxon>
        <taxon>Pezizomycotina</taxon>
        <taxon>Eurotiomycetes</taxon>
        <taxon>Chaetothyriomycetidae</taxon>
        <taxon>Chaetothyriales</taxon>
        <taxon>Herpotrichiellaceae</taxon>
        <taxon>Rhinocladiella</taxon>
    </lineage>
</organism>
<feature type="region of interest" description="Disordered" evidence="1">
    <location>
        <begin position="39"/>
        <end position="76"/>
    </location>
</feature>
<accession>A0A0D2IG40</accession>
<name>A0A0D2IG40_9EURO</name>
<feature type="compositionally biased region" description="Polar residues" evidence="1">
    <location>
        <begin position="488"/>
        <end position="511"/>
    </location>
</feature>
<feature type="region of interest" description="Disordered" evidence="1">
    <location>
        <begin position="152"/>
        <end position="193"/>
    </location>
</feature>
<dbReference type="Proteomes" id="UP000053617">
    <property type="component" value="Unassembled WGS sequence"/>
</dbReference>
<feature type="compositionally biased region" description="Basic and acidic residues" evidence="1">
    <location>
        <begin position="695"/>
        <end position="704"/>
    </location>
</feature>
<feature type="compositionally biased region" description="Polar residues" evidence="1">
    <location>
        <begin position="405"/>
        <end position="432"/>
    </location>
</feature>
<gene>
    <name evidence="2" type="ORF">Z518_05634</name>
</gene>
<dbReference type="VEuPathDB" id="FungiDB:Z518_05634"/>
<feature type="compositionally biased region" description="Polar residues" evidence="1">
    <location>
        <begin position="173"/>
        <end position="182"/>
    </location>
</feature>
<feature type="region of interest" description="Disordered" evidence="1">
    <location>
        <begin position="467"/>
        <end position="611"/>
    </location>
</feature>
<reference evidence="2 3" key="1">
    <citation type="submission" date="2015-01" db="EMBL/GenBank/DDBJ databases">
        <title>The Genome Sequence of Rhinocladiella mackenzie CBS 650.93.</title>
        <authorList>
            <consortium name="The Broad Institute Genomics Platform"/>
            <person name="Cuomo C."/>
            <person name="de Hoog S."/>
            <person name="Gorbushina A."/>
            <person name="Stielow B."/>
            <person name="Teixiera M."/>
            <person name="Abouelleil A."/>
            <person name="Chapman S.B."/>
            <person name="Priest M."/>
            <person name="Young S.K."/>
            <person name="Wortman J."/>
            <person name="Nusbaum C."/>
            <person name="Birren B."/>
        </authorList>
    </citation>
    <scope>NUCLEOTIDE SEQUENCE [LARGE SCALE GENOMIC DNA]</scope>
    <source>
        <strain evidence="2 3">CBS 650.93</strain>
    </source>
</reference>
<feature type="compositionally biased region" description="Basic and acidic residues" evidence="1">
    <location>
        <begin position="772"/>
        <end position="783"/>
    </location>
</feature>
<protein>
    <submittedName>
        <fullName evidence="2">Uncharacterized protein</fullName>
    </submittedName>
</protein>
<feature type="compositionally biased region" description="Basic and acidic residues" evidence="1">
    <location>
        <begin position="592"/>
        <end position="608"/>
    </location>
</feature>